<feature type="transmembrane region" description="Helical" evidence="2">
    <location>
        <begin position="6"/>
        <end position="26"/>
    </location>
</feature>
<dbReference type="Ensembl" id="ENSHHUT00000050421.1">
    <property type="protein sequence ID" value="ENSHHUP00000048655.1"/>
    <property type="gene ID" value="ENSHHUG00000029485.1"/>
</dbReference>
<feature type="transmembrane region" description="Helical" evidence="2">
    <location>
        <begin position="33"/>
        <end position="53"/>
    </location>
</feature>
<protein>
    <submittedName>
        <fullName evidence="3">Uncharacterized protein</fullName>
    </submittedName>
</protein>
<dbReference type="PANTHER" id="PTHR28399">
    <property type="entry name" value="BARTTIN"/>
    <property type="match status" value="1"/>
</dbReference>
<dbReference type="Proteomes" id="UP000314982">
    <property type="component" value="Unassembled WGS sequence"/>
</dbReference>
<keyword evidence="4" id="KW-1185">Reference proteome</keyword>
<dbReference type="GeneTree" id="ENSGT01150000287015"/>
<reference evidence="4" key="1">
    <citation type="submission" date="2018-06" db="EMBL/GenBank/DDBJ databases">
        <title>Genome assembly of Danube salmon.</title>
        <authorList>
            <person name="Macqueen D.J."/>
            <person name="Gundappa M.K."/>
        </authorList>
    </citation>
    <scope>NUCLEOTIDE SEQUENCE [LARGE SCALE GENOMIC DNA]</scope>
</reference>
<organism evidence="3 4">
    <name type="scientific">Hucho hucho</name>
    <name type="common">huchen</name>
    <dbReference type="NCBI Taxonomy" id="62062"/>
    <lineage>
        <taxon>Eukaryota</taxon>
        <taxon>Metazoa</taxon>
        <taxon>Chordata</taxon>
        <taxon>Craniata</taxon>
        <taxon>Vertebrata</taxon>
        <taxon>Euteleostomi</taxon>
        <taxon>Actinopterygii</taxon>
        <taxon>Neopterygii</taxon>
        <taxon>Teleostei</taxon>
        <taxon>Protacanthopterygii</taxon>
        <taxon>Salmoniformes</taxon>
        <taxon>Salmonidae</taxon>
        <taxon>Salmoninae</taxon>
        <taxon>Hucho</taxon>
    </lineage>
</organism>
<accession>A0A4W5NH34</accession>
<dbReference type="Pfam" id="PF15462">
    <property type="entry name" value="Barttin"/>
    <property type="match status" value="1"/>
</dbReference>
<keyword evidence="2" id="KW-0472">Membrane</keyword>
<keyword evidence="2" id="KW-0812">Transmembrane</keyword>
<keyword evidence="2" id="KW-1133">Transmembrane helix</keyword>
<evidence type="ECO:0000256" key="2">
    <source>
        <dbReference type="SAM" id="Phobius"/>
    </source>
</evidence>
<evidence type="ECO:0000256" key="1">
    <source>
        <dbReference type="SAM" id="MobiDB-lite"/>
    </source>
</evidence>
<name>A0A4W5NH34_9TELE</name>
<evidence type="ECO:0000313" key="4">
    <source>
        <dbReference type="Proteomes" id="UP000314982"/>
    </source>
</evidence>
<dbReference type="GO" id="GO:0006821">
    <property type="term" value="P:chloride transport"/>
    <property type="evidence" value="ECO:0007669"/>
    <property type="project" value="InterPro"/>
</dbReference>
<reference evidence="3" key="3">
    <citation type="submission" date="2025-09" db="UniProtKB">
        <authorList>
            <consortium name="Ensembl"/>
        </authorList>
    </citation>
    <scope>IDENTIFICATION</scope>
</reference>
<dbReference type="PANTHER" id="PTHR28399:SF1">
    <property type="entry name" value="BARTTIN"/>
    <property type="match status" value="1"/>
</dbReference>
<feature type="region of interest" description="Disordered" evidence="1">
    <location>
        <begin position="90"/>
        <end position="112"/>
    </location>
</feature>
<dbReference type="GO" id="GO:0016323">
    <property type="term" value="C:basolateral plasma membrane"/>
    <property type="evidence" value="ECO:0007669"/>
    <property type="project" value="TreeGrafter"/>
</dbReference>
<dbReference type="STRING" id="62062.ENSHHUP00000048655"/>
<proteinExistence type="predicted"/>
<dbReference type="GO" id="GO:0017081">
    <property type="term" value="F:chloride channel regulator activity"/>
    <property type="evidence" value="ECO:0007669"/>
    <property type="project" value="TreeGrafter"/>
</dbReference>
<reference evidence="3" key="2">
    <citation type="submission" date="2025-08" db="UniProtKB">
        <authorList>
            <consortium name="Ensembl"/>
        </authorList>
    </citation>
    <scope>IDENTIFICATION</scope>
</reference>
<dbReference type="InterPro" id="IPR029181">
    <property type="entry name" value="Barttin"/>
</dbReference>
<sequence length="172" mass="19089">MVEGKPYRYGLIAAGMCVLLVGLFVMTQERPHIYATLCSLGITMVTLGTAWSLCQCYPKRIECSFLYHKPPPTVFYRIWQYIQPAVQPQTTCNHASPGPTHPASSPAGSSEEGEGVLRSISVFNKALLWGEKIILIGWAWIPSGLAYSHPWLHPCQSCEIHRLGPNSFISID</sequence>
<evidence type="ECO:0000313" key="3">
    <source>
        <dbReference type="Ensembl" id="ENSHHUP00000048655.1"/>
    </source>
</evidence>
<dbReference type="AlphaFoldDB" id="A0A4W5NH34"/>